<evidence type="ECO:0000313" key="8">
    <source>
        <dbReference type="EMBL" id="CAH9055775.1"/>
    </source>
</evidence>
<evidence type="ECO:0000313" key="9">
    <source>
        <dbReference type="Proteomes" id="UP001152467"/>
    </source>
</evidence>
<dbReference type="SUPFAM" id="SSF88659">
    <property type="entry name" value="Sigma3 and sigma4 domains of RNA polymerase sigma factors"/>
    <property type="match status" value="1"/>
</dbReference>
<dbReference type="InterPro" id="IPR039425">
    <property type="entry name" value="RNA_pol_sigma-70-like"/>
</dbReference>
<dbReference type="Pfam" id="PF08281">
    <property type="entry name" value="Sigma70_r4_2"/>
    <property type="match status" value="1"/>
</dbReference>
<dbReference type="InterPro" id="IPR013249">
    <property type="entry name" value="RNA_pol_sigma70_r4_t2"/>
</dbReference>
<dbReference type="GO" id="GO:0016987">
    <property type="term" value="F:sigma factor activity"/>
    <property type="evidence" value="ECO:0007669"/>
    <property type="project" value="UniProtKB-KW"/>
</dbReference>
<organism evidence="8 9">
    <name type="scientific">Pseudoalteromonas holothuriae</name>
    <dbReference type="NCBI Taxonomy" id="2963714"/>
    <lineage>
        <taxon>Bacteria</taxon>
        <taxon>Pseudomonadati</taxon>
        <taxon>Pseudomonadota</taxon>
        <taxon>Gammaproteobacteria</taxon>
        <taxon>Alteromonadales</taxon>
        <taxon>Pseudoalteromonadaceae</taxon>
        <taxon>Pseudoalteromonas</taxon>
    </lineage>
</organism>
<dbReference type="PANTHER" id="PTHR43133">
    <property type="entry name" value="RNA POLYMERASE ECF-TYPE SIGMA FACTO"/>
    <property type="match status" value="1"/>
</dbReference>
<dbReference type="EMBL" id="CAMAPC010000005">
    <property type="protein sequence ID" value="CAH9055775.1"/>
    <property type="molecule type" value="Genomic_DNA"/>
</dbReference>
<dbReference type="Proteomes" id="UP001152485">
    <property type="component" value="Unassembled WGS sequence"/>
</dbReference>
<evidence type="ECO:0000256" key="1">
    <source>
        <dbReference type="ARBA" id="ARBA00010641"/>
    </source>
</evidence>
<feature type="domain" description="RNA polymerase sigma factor 70 region 4 type 2" evidence="6">
    <location>
        <begin position="130"/>
        <end position="181"/>
    </location>
</feature>
<accession>A0A9W4QW03</accession>
<evidence type="ECO:0000259" key="6">
    <source>
        <dbReference type="Pfam" id="PF08281"/>
    </source>
</evidence>
<evidence type="ECO:0000313" key="10">
    <source>
        <dbReference type="Proteomes" id="UP001152485"/>
    </source>
</evidence>
<dbReference type="CDD" id="cd06171">
    <property type="entry name" value="Sigma70_r4"/>
    <property type="match status" value="1"/>
</dbReference>
<dbReference type="AlphaFoldDB" id="A0A9W4QW03"/>
<dbReference type="PANTHER" id="PTHR43133:SF8">
    <property type="entry name" value="RNA POLYMERASE SIGMA FACTOR HI_1459-RELATED"/>
    <property type="match status" value="1"/>
</dbReference>
<dbReference type="Proteomes" id="UP001152467">
    <property type="component" value="Unassembled WGS sequence"/>
</dbReference>
<dbReference type="EMBL" id="CAMAPD010000003">
    <property type="protein sequence ID" value="CAH9053840.1"/>
    <property type="molecule type" value="Genomic_DNA"/>
</dbReference>
<gene>
    <name evidence="8" type="ORF">PSECIP111854_01646</name>
    <name evidence="7" type="ORF">PSECIP111951_00904</name>
</gene>
<dbReference type="GO" id="GO:0003677">
    <property type="term" value="F:DNA binding"/>
    <property type="evidence" value="ECO:0007669"/>
    <property type="project" value="UniProtKB-KW"/>
</dbReference>
<dbReference type="Gene3D" id="1.10.10.10">
    <property type="entry name" value="Winged helix-like DNA-binding domain superfamily/Winged helix DNA-binding domain"/>
    <property type="match status" value="1"/>
</dbReference>
<evidence type="ECO:0000256" key="4">
    <source>
        <dbReference type="ARBA" id="ARBA00023125"/>
    </source>
</evidence>
<reference evidence="8 10" key="1">
    <citation type="submission" date="2022-07" db="EMBL/GenBank/DDBJ databases">
        <authorList>
            <person name="Criscuolo A."/>
        </authorList>
    </citation>
    <scope>NUCLEOTIDE SEQUENCE</scope>
    <source>
        <strain evidence="10">CIP 111951</strain>
        <strain evidence="8">CIP111854</strain>
        <strain evidence="7">CIP111951</strain>
    </source>
</reference>
<dbReference type="InterPro" id="IPR013325">
    <property type="entry name" value="RNA_pol_sigma_r2"/>
</dbReference>
<sequence length="187" mass="21833">MLVSRNSYLGAQSSTNPHVEFWGVWAEYNERVLSCCYKWLHNDSDKIEDAMAQTREKALNAYSKNISNIENMFAWLCRIAHNVCMDIHRSNSKESDLVGIVSTNPSQFYFTENHSRTLESDYERSYLFHQLTQAINGLPTDLKQAIQYKFIYEMEYSEIAEQLQITPENARKRVQLARKQLSALQFS</sequence>
<evidence type="ECO:0000313" key="7">
    <source>
        <dbReference type="EMBL" id="CAH9053840.1"/>
    </source>
</evidence>
<dbReference type="InterPro" id="IPR036388">
    <property type="entry name" value="WH-like_DNA-bd_sf"/>
</dbReference>
<evidence type="ECO:0000256" key="5">
    <source>
        <dbReference type="ARBA" id="ARBA00023163"/>
    </source>
</evidence>
<keyword evidence="9" id="KW-1185">Reference proteome</keyword>
<dbReference type="Gene3D" id="1.10.1740.10">
    <property type="match status" value="1"/>
</dbReference>
<dbReference type="SUPFAM" id="SSF88946">
    <property type="entry name" value="Sigma2 domain of RNA polymerase sigma factors"/>
    <property type="match status" value="1"/>
</dbReference>
<dbReference type="InterPro" id="IPR014284">
    <property type="entry name" value="RNA_pol_sigma-70_dom"/>
</dbReference>
<keyword evidence="5" id="KW-0804">Transcription</keyword>
<keyword evidence="2" id="KW-0805">Transcription regulation</keyword>
<keyword evidence="3" id="KW-0731">Sigma factor</keyword>
<evidence type="ECO:0000256" key="3">
    <source>
        <dbReference type="ARBA" id="ARBA00023082"/>
    </source>
</evidence>
<proteinExistence type="inferred from homology"/>
<dbReference type="InterPro" id="IPR013324">
    <property type="entry name" value="RNA_pol_sigma_r3/r4-like"/>
</dbReference>
<protein>
    <recommendedName>
        <fullName evidence="6">RNA polymerase sigma factor 70 region 4 type 2 domain-containing protein</fullName>
    </recommendedName>
</protein>
<dbReference type="NCBIfam" id="TIGR02937">
    <property type="entry name" value="sigma70-ECF"/>
    <property type="match status" value="1"/>
</dbReference>
<comment type="similarity">
    <text evidence="1">Belongs to the sigma-70 factor family. ECF subfamily.</text>
</comment>
<dbReference type="GO" id="GO:0006352">
    <property type="term" value="P:DNA-templated transcription initiation"/>
    <property type="evidence" value="ECO:0007669"/>
    <property type="project" value="InterPro"/>
</dbReference>
<name>A0A9W4QW03_9GAMM</name>
<keyword evidence="4" id="KW-0238">DNA-binding</keyword>
<evidence type="ECO:0000256" key="2">
    <source>
        <dbReference type="ARBA" id="ARBA00023015"/>
    </source>
</evidence>
<comment type="caution">
    <text evidence="8">The sequence shown here is derived from an EMBL/GenBank/DDBJ whole genome shotgun (WGS) entry which is preliminary data.</text>
</comment>